<sequence>MSVPALLRPVEPEDIEAIAFLELALFPDEAWDVFMLAEEIGHRDRRYIAAVDPESEEIIGYAGIMLAGDTADLHTIGTTRPGQGIGQAMLANLEETALSEGAERMLLEVREDNERARAFYREAGYEELGVRRGYYRTAAGAMDAIVMAADLPRTA</sequence>
<feature type="domain" description="N-acetyltransferase" evidence="3">
    <location>
        <begin position="5"/>
        <end position="152"/>
    </location>
</feature>
<dbReference type="InterPro" id="IPR016181">
    <property type="entry name" value="Acyl_CoA_acyltransferase"/>
</dbReference>
<dbReference type="PANTHER" id="PTHR43877:SF2">
    <property type="entry name" value="AMINOALKYLPHOSPHONATE N-ACETYLTRANSFERASE-RELATED"/>
    <property type="match status" value="1"/>
</dbReference>
<gene>
    <name evidence="4" type="ORF">FHX50_001165</name>
</gene>
<dbReference type="EC" id="2.3.1.267" evidence="4"/>
<dbReference type="InterPro" id="IPR050832">
    <property type="entry name" value="Bact_Acetyltransf"/>
</dbReference>
<dbReference type="Pfam" id="PF00583">
    <property type="entry name" value="Acetyltransf_1"/>
    <property type="match status" value="1"/>
</dbReference>
<proteinExistence type="predicted"/>
<protein>
    <submittedName>
        <fullName evidence="4">Ribosomal-protein-alanine N-acetyltransferase</fullName>
        <ecNumber evidence="4">2.3.1.267</ecNumber>
    </submittedName>
</protein>
<dbReference type="AlphaFoldDB" id="A0A839QS73"/>
<dbReference type="GO" id="GO:0008999">
    <property type="term" value="F:protein-N-terminal-alanine acetyltransferase activity"/>
    <property type="evidence" value="ECO:0007669"/>
    <property type="project" value="UniProtKB-EC"/>
</dbReference>
<dbReference type="CDD" id="cd04301">
    <property type="entry name" value="NAT_SF"/>
    <property type="match status" value="1"/>
</dbReference>
<dbReference type="Proteomes" id="UP000568050">
    <property type="component" value="Unassembled WGS sequence"/>
</dbReference>
<name>A0A839QS73_9MICO</name>
<dbReference type="PROSITE" id="PS51186">
    <property type="entry name" value="GNAT"/>
    <property type="match status" value="1"/>
</dbReference>
<evidence type="ECO:0000256" key="2">
    <source>
        <dbReference type="ARBA" id="ARBA00023315"/>
    </source>
</evidence>
<dbReference type="EMBL" id="JACHWP010000002">
    <property type="protein sequence ID" value="MBB3022882.1"/>
    <property type="molecule type" value="Genomic_DNA"/>
</dbReference>
<dbReference type="InterPro" id="IPR000182">
    <property type="entry name" value="GNAT_dom"/>
</dbReference>
<keyword evidence="2 4" id="KW-0012">Acyltransferase</keyword>
<dbReference type="PANTHER" id="PTHR43877">
    <property type="entry name" value="AMINOALKYLPHOSPHONATE N-ACETYLTRANSFERASE-RELATED-RELATED"/>
    <property type="match status" value="1"/>
</dbReference>
<evidence type="ECO:0000313" key="5">
    <source>
        <dbReference type="Proteomes" id="UP000568050"/>
    </source>
</evidence>
<accession>A0A839QS73</accession>
<keyword evidence="5" id="KW-1185">Reference proteome</keyword>
<dbReference type="SUPFAM" id="SSF55729">
    <property type="entry name" value="Acyl-CoA N-acyltransferases (Nat)"/>
    <property type="match status" value="1"/>
</dbReference>
<comment type="caution">
    <text evidence="4">The sequence shown here is derived from an EMBL/GenBank/DDBJ whole genome shotgun (WGS) entry which is preliminary data.</text>
</comment>
<evidence type="ECO:0000313" key="4">
    <source>
        <dbReference type="EMBL" id="MBB3022882.1"/>
    </source>
</evidence>
<reference evidence="4 5" key="1">
    <citation type="submission" date="2020-08" db="EMBL/GenBank/DDBJ databases">
        <title>Sequencing the genomes of 1000 actinobacteria strains.</title>
        <authorList>
            <person name="Klenk H.-P."/>
        </authorList>
    </citation>
    <scope>NUCLEOTIDE SEQUENCE [LARGE SCALE GENOMIC DNA]</scope>
    <source>
        <strain evidence="4 5">DSM 23040</strain>
    </source>
</reference>
<evidence type="ECO:0000256" key="1">
    <source>
        <dbReference type="ARBA" id="ARBA00022679"/>
    </source>
</evidence>
<organism evidence="4 5">
    <name type="scientific">Helcobacillus massiliensis</name>
    <dbReference type="NCBI Taxonomy" id="521392"/>
    <lineage>
        <taxon>Bacteria</taxon>
        <taxon>Bacillati</taxon>
        <taxon>Actinomycetota</taxon>
        <taxon>Actinomycetes</taxon>
        <taxon>Micrococcales</taxon>
        <taxon>Dermabacteraceae</taxon>
        <taxon>Helcobacillus</taxon>
    </lineage>
</organism>
<dbReference type="Gene3D" id="3.40.630.30">
    <property type="match status" value="1"/>
</dbReference>
<evidence type="ECO:0000259" key="3">
    <source>
        <dbReference type="PROSITE" id="PS51186"/>
    </source>
</evidence>
<keyword evidence="1 4" id="KW-0808">Transferase</keyword>
<dbReference type="RefSeq" id="WP_183375505.1">
    <property type="nucleotide sequence ID" value="NZ_CBCSFZ010000001.1"/>
</dbReference>